<proteinExistence type="predicted"/>
<accession>A0AA38PVX6</accession>
<sequence>MSASYVILQFGTDPFNNRYEDSEGRLAFSLYLASQSPNLVIRLARHIPWAQQYPNVMGPENAYFYFGPEMSPGYIVYGNNQISLPMSHMSRQQREGSTSRYFTAQSGRHYKWRITPHRMEVLCMILTDPFLSLSCPLHFLPIFPSSLRHIISRPLPNVSSLLSLSTSQCMDGRTCIALWEALPSTDFDYDARVTLRPSALMLITEIMTTLILNRMYLALNWQ</sequence>
<organism evidence="1 2">
    <name type="scientific">Lentinula detonsa</name>
    <dbReference type="NCBI Taxonomy" id="2804962"/>
    <lineage>
        <taxon>Eukaryota</taxon>
        <taxon>Fungi</taxon>
        <taxon>Dikarya</taxon>
        <taxon>Basidiomycota</taxon>
        <taxon>Agaricomycotina</taxon>
        <taxon>Agaricomycetes</taxon>
        <taxon>Agaricomycetidae</taxon>
        <taxon>Agaricales</taxon>
        <taxon>Marasmiineae</taxon>
        <taxon>Omphalotaceae</taxon>
        <taxon>Lentinula</taxon>
    </lineage>
</organism>
<protein>
    <submittedName>
        <fullName evidence="1">Uncharacterized protein</fullName>
    </submittedName>
</protein>
<reference evidence="1" key="1">
    <citation type="submission" date="2022-08" db="EMBL/GenBank/DDBJ databases">
        <authorList>
            <consortium name="DOE Joint Genome Institute"/>
            <person name="Min B."/>
            <person name="Riley R."/>
            <person name="Sierra-Patev S."/>
            <person name="Naranjo-Ortiz M."/>
            <person name="Looney B."/>
            <person name="Konkel Z."/>
            <person name="Slot J.C."/>
            <person name="Sakamoto Y."/>
            <person name="Steenwyk J.L."/>
            <person name="Rokas A."/>
            <person name="Carro J."/>
            <person name="Camarero S."/>
            <person name="Ferreira P."/>
            <person name="Molpeceres G."/>
            <person name="Ruiz-Duenas F.J."/>
            <person name="Serrano A."/>
            <person name="Henrissat B."/>
            <person name="Drula E."/>
            <person name="Hughes K.W."/>
            <person name="Mata J.L."/>
            <person name="Ishikawa N.K."/>
            <person name="Vargas-Isla R."/>
            <person name="Ushijima S."/>
            <person name="Smith C.A."/>
            <person name="Ahrendt S."/>
            <person name="Andreopoulos W."/>
            <person name="He G."/>
            <person name="Labutti K."/>
            <person name="Lipzen A."/>
            <person name="Ng V."/>
            <person name="Sandor L."/>
            <person name="Barry K."/>
            <person name="Martinez A.T."/>
            <person name="Xiao Y."/>
            <person name="Gibbons J.G."/>
            <person name="Terashima K."/>
            <person name="Hibbett D.S."/>
            <person name="Grigoriev I.V."/>
        </authorList>
    </citation>
    <scope>NUCLEOTIDE SEQUENCE</scope>
    <source>
        <strain evidence="1">TFB7829</strain>
    </source>
</reference>
<comment type="caution">
    <text evidence="1">The sequence shown here is derived from an EMBL/GenBank/DDBJ whole genome shotgun (WGS) entry which is preliminary data.</text>
</comment>
<evidence type="ECO:0000313" key="1">
    <source>
        <dbReference type="EMBL" id="KAJ3982680.1"/>
    </source>
</evidence>
<dbReference type="EMBL" id="MU802052">
    <property type="protein sequence ID" value="KAJ3982680.1"/>
    <property type="molecule type" value="Genomic_DNA"/>
</dbReference>
<evidence type="ECO:0000313" key="2">
    <source>
        <dbReference type="Proteomes" id="UP001163850"/>
    </source>
</evidence>
<dbReference type="AlphaFoldDB" id="A0AA38PVX6"/>
<dbReference type="Proteomes" id="UP001163850">
    <property type="component" value="Unassembled WGS sequence"/>
</dbReference>
<gene>
    <name evidence="1" type="ORF">F5890DRAFT_1580541</name>
</gene>
<name>A0AA38PVX6_9AGAR</name>